<name>A0ABT6UGV2_9GAMM</name>
<keyword evidence="1" id="KW-0812">Transmembrane</keyword>
<evidence type="ECO:0000256" key="1">
    <source>
        <dbReference type="SAM" id="Phobius"/>
    </source>
</evidence>
<dbReference type="EMBL" id="JAOTLW010000025">
    <property type="protein sequence ID" value="MDI5833685.1"/>
    <property type="molecule type" value="Genomic_DNA"/>
</dbReference>
<dbReference type="InterPro" id="IPR021356">
    <property type="entry name" value="Integr_conj_element_PFL4702"/>
</dbReference>
<comment type="caution">
    <text evidence="2">The sequence shown here is derived from an EMBL/GenBank/DDBJ whole genome shotgun (WGS) entry which is preliminary data.</text>
</comment>
<reference evidence="2 3" key="1">
    <citation type="submission" date="2022-09" db="EMBL/GenBank/DDBJ databases">
        <title>The outer-membrane cytochrome OmcA is essential for infection of Shewanella oneidensis by a zebrafish-associated bacteriophage.</title>
        <authorList>
            <person name="Grenfell A.W."/>
            <person name="Intile P."/>
            <person name="Mcfarlane J."/>
            <person name="Leung D."/>
            <person name="Abdalla K."/>
            <person name="Wold M."/>
            <person name="Kees E."/>
            <person name="Gralnick J."/>
        </authorList>
    </citation>
    <scope>NUCLEOTIDE SEQUENCE [LARGE SCALE GENOMIC DNA]</scope>
    <source>
        <strain evidence="2 3">NF-5</strain>
    </source>
</reference>
<feature type="transmembrane region" description="Helical" evidence="1">
    <location>
        <begin position="79"/>
        <end position="99"/>
    </location>
</feature>
<keyword evidence="1" id="KW-0472">Membrane</keyword>
<protein>
    <submittedName>
        <fullName evidence="2">DUF2976 domain-containing protein</fullName>
    </submittedName>
</protein>
<dbReference type="Pfam" id="PF11190">
    <property type="entry name" value="DUF2976"/>
    <property type="match status" value="1"/>
</dbReference>
<accession>A0ABT6UGV2</accession>
<gene>
    <name evidence="2" type="ORF">ODY93_19050</name>
</gene>
<organism evidence="2 3">
    <name type="scientific">Shewanella xiamenensis</name>
    <dbReference type="NCBI Taxonomy" id="332186"/>
    <lineage>
        <taxon>Bacteria</taxon>
        <taxon>Pseudomonadati</taxon>
        <taxon>Pseudomonadota</taxon>
        <taxon>Gammaproteobacteria</taxon>
        <taxon>Alteromonadales</taxon>
        <taxon>Shewanellaceae</taxon>
        <taxon>Shewanella</taxon>
    </lineage>
</organism>
<proteinExistence type="predicted"/>
<keyword evidence="3" id="KW-1185">Reference proteome</keyword>
<evidence type="ECO:0000313" key="3">
    <source>
        <dbReference type="Proteomes" id="UP001159075"/>
    </source>
</evidence>
<dbReference type="RefSeq" id="WP_257749597.1">
    <property type="nucleotide sequence ID" value="NZ_JANLGK010000026.1"/>
</dbReference>
<sequence length="102" mass="11210">MYTVTPALAAIPGNQEPTKGSDDDNILKTFFAYSYDVVLYGGGIALAASVGYYFFHLWGVFQEVRNQKKEKSDLITDGVIGAVLILLSIWGVNFCLQLLEKA</sequence>
<evidence type="ECO:0000313" key="2">
    <source>
        <dbReference type="EMBL" id="MDI5833685.1"/>
    </source>
</evidence>
<feature type="transmembrane region" description="Helical" evidence="1">
    <location>
        <begin position="37"/>
        <end position="58"/>
    </location>
</feature>
<keyword evidence="1" id="KW-1133">Transmembrane helix</keyword>
<dbReference type="Proteomes" id="UP001159075">
    <property type="component" value="Unassembled WGS sequence"/>
</dbReference>